<evidence type="ECO:0000259" key="2">
    <source>
        <dbReference type="PROSITE" id="PS50878"/>
    </source>
</evidence>
<dbReference type="InterPro" id="IPR030931">
    <property type="entry name" value="Group_II_RT_mat"/>
</dbReference>
<reference evidence="3" key="1">
    <citation type="submission" date="2016-01" db="EMBL/GenBank/DDBJ databases">
        <authorList>
            <person name="Peeters C."/>
        </authorList>
    </citation>
    <scope>NUCLEOTIDE SEQUENCE [LARGE SCALE GENOMIC DNA]</scope>
    <source>
        <strain evidence="3">LMG 22934</strain>
    </source>
</reference>
<keyword evidence="3" id="KW-0548">Nucleotidyltransferase</keyword>
<dbReference type="STRING" id="326474.AWB65_06875"/>
<comment type="caution">
    <text evidence="3">The sequence shown here is derived from an EMBL/GenBank/DDBJ whole genome shotgun (WGS) entry which is preliminary data.</text>
</comment>
<comment type="similarity">
    <text evidence="1">Belongs to the bacterial reverse transcriptase family.</text>
</comment>
<feature type="domain" description="Reverse transcriptase" evidence="2">
    <location>
        <begin position="57"/>
        <end position="307"/>
    </location>
</feature>
<dbReference type="InterPro" id="IPR000477">
    <property type="entry name" value="RT_dom"/>
</dbReference>
<keyword evidence="3" id="KW-0695">RNA-directed DNA polymerase</keyword>
<dbReference type="Proteomes" id="UP000054977">
    <property type="component" value="Unassembled WGS sequence"/>
</dbReference>
<keyword evidence="3" id="KW-0808">Transferase</keyword>
<keyword evidence="4" id="KW-1185">Reference proteome</keyword>
<dbReference type="InterPro" id="IPR043502">
    <property type="entry name" value="DNA/RNA_pol_sf"/>
</dbReference>
<name>A0A158JNH9_9BURK</name>
<dbReference type="PROSITE" id="PS50878">
    <property type="entry name" value="RT_POL"/>
    <property type="match status" value="1"/>
</dbReference>
<gene>
    <name evidence="3" type="ORF">AWB65_06875</name>
</gene>
<dbReference type="Pfam" id="PF00078">
    <property type="entry name" value="RVT_1"/>
    <property type="match status" value="1"/>
</dbReference>
<proteinExistence type="inferred from homology"/>
<accession>A0A158JNH9</accession>
<dbReference type="PANTHER" id="PTHR34047:SF8">
    <property type="entry name" value="PROTEIN YKFC"/>
    <property type="match status" value="1"/>
</dbReference>
<dbReference type="CDD" id="cd01651">
    <property type="entry name" value="RT_G2_intron"/>
    <property type="match status" value="1"/>
</dbReference>
<dbReference type="EMBL" id="FCNW02000154">
    <property type="protein sequence ID" value="SAL69890.1"/>
    <property type="molecule type" value="Genomic_DNA"/>
</dbReference>
<dbReference type="AlphaFoldDB" id="A0A158JNH9"/>
<sequence>MLARSNPEMAFTSLNHYIDFEWVRYAYDCTRKDGAVGVDGQSGEDYAVNLTQNLLGLVDRLKSGRYRAQPVRRHFIAKADGSLRGLGIPSFEDKVAQRAIVMLLEPIYEHDFHDCSFGFRPGRSAHEALRSVWKGIMYRGGQWVLDVDVRKYFDSIDQAKLRELLARRVTDGVVRRLIDKWLKAGVLDNGQLSYPESGTPQGGVISPCLANVFLHYVLDEWFAAEVQPRLRGPSTLVRFADDFVVILAHKDDAERVLRVLGKRLGKYGLDLHPDKTQMIDFRFKPQSGHDDHQEPLATTFNFLGFTHVWVTSEKGRAMVRQLTAKDRVARTLKAINRVCRSMRTRPLRDQHQRLSRMLKGHYAYFGISGNYERLATLPYRVAHIWRKWLSRRSNERFMPWVAFTKILTLFPLPKPRIVHRYAKP</sequence>
<evidence type="ECO:0000313" key="3">
    <source>
        <dbReference type="EMBL" id="SAL69890.1"/>
    </source>
</evidence>
<organism evidence="3 4">
    <name type="scientific">Caballeronia humi</name>
    <dbReference type="NCBI Taxonomy" id="326474"/>
    <lineage>
        <taxon>Bacteria</taxon>
        <taxon>Pseudomonadati</taxon>
        <taxon>Pseudomonadota</taxon>
        <taxon>Betaproteobacteria</taxon>
        <taxon>Burkholderiales</taxon>
        <taxon>Burkholderiaceae</taxon>
        <taxon>Caballeronia</taxon>
    </lineage>
</organism>
<dbReference type="InterPro" id="IPR051083">
    <property type="entry name" value="GrpII_Intron_Splice-Mob/Def"/>
</dbReference>
<protein>
    <submittedName>
        <fullName evidence="3">RNA-directed DNA polymerase</fullName>
    </submittedName>
</protein>
<dbReference type="NCBIfam" id="TIGR04416">
    <property type="entry name" value="group_II_RT_mat"/>
    <property type="match status" value="1"/>
</dbReference>
<evidence type="ECO:0000256" key="1">
    <source>
        <dbReference type="ARBA" id="ARBA00034120"/>
    </source>
</evidence>
<evidence type="ECO:0000313" key="4">
    <source>
        <dbReference type="Proteomes" id="UP000054977"/>
    </source>
</evidence>
<dbReference type="PANTHER" id="PTHR34047">
    <property type="entry name" value="NUCLEAR INTRON MATURASE 1, MITOCHONDRIAL-RELATED"/>
    <property type="match status" value="1"/>
</dbReference>
<dbReference type="GO" id="GO:0003964">
    <property type="term" value="F:RNA-directed DNA polymerase activity"/>
    <property type="evidence" value="ECO:0007669"/>
    <property type="project" value="UniProtKB-KW"/>
</dbReference>
<dbReference type="SUPFAM" id="SSF56672">
    <property type="entry name" value="DNA/RNA polymerases"/>
    <property type="match status" value="1"/>
</dbReference>